<dbReference type="SUPFAM" id="SSF53041">
    <property type="entry name" value="Resolvase-like"/>
    <property type="match status" value="1"/>
</dbReference>
<sequence>MIYGYARVSTKEQNLDRQLKQLLEIDCDKIYEEKISGATTERPELQNMLSDLQPGDKIIVTDLTRISRSTRDLFLLLDTIKEKGAALKSIKDTWLDMSEDNPYSAFLLTVMAGVNQLERDITKMRQKEGIAIAKEKGRYVGRVKKYHEKHAGMNHAIELYKAGKHTIKEISEITNVSKSALYRKLSEMKKAKIL</sequence>
<dbReference type="SMART" id="SM00857">
    <property type="entry name" value="Resolvase"/>
    <property type="match status" value="1"/>
</dbReference>
<evidence type="ECO:0000256" key="2">
    <source>
        <dbReference type="ARBA" id="ARBA00022908"/>
    </source>
</evidence>
<evidence type="ECO:0000256" key="3">
    <source>
        <dbReference type="ARBA" id="ARBA00023125"/>
    </source>
</evidence>
<keyword evidence="4" id="KW-0233">DNA recombination</keyword>
<evidence type="ECO:0000256" key="5">
    <source>
        <dbReference type="PIRSR" id="PIRSR606118-50"/>
    </source>
</evidence>
<name>A0A6M6DJA3_PRIMG</name>
<dbReference type="InterPro" id="IPR006118">
    <property type="entry name" value="Recombinase_CS"/>
</dbReference>
<keyword evidence="8" id="KW-0614">Plasmid</keyword>
<dbReference type="PROSITE" id="PS00398">
    <property type="entry name" value="RECOMBINASES_2"/>
    <property type="match status" value="1"/>
</dbReference>
<evidence type="ECO:0000313" key="9">
    <source>
        <dbReference type="Proteomes" id="UP000501076"/>
    </source>
</evidence>
<evidence type="ECO:0000259" key="7">
    <source>
        <dbReference type="PROSITE" id="PS51736"/>
    </source>
</evidence>
<evidence type="ECO:0000313" key="8">
    <source>
        <dbReference type="EMBL" id="QJX74713.1"/>
    </source>
</evidence>
<dbReference type="Gene3D" id="3.40.50.1390">
    <property type="entry name" value="Resolvase, N-terminal catalytic domain"/>
    <property type="match status" value="1"/>
</dbReference>
<dbReference type="RefSeq" id="WP_171776429.1">
    <property type="nucleotide sequence ID" value="NZ_CP045268.1"/>
</dbReference>
<proteinExistence type="inferred from homology"/>
<evidence type="ECO:0000256" key="6">
    <source>
        <dbReference type="PROSITE-ProRule" id="PRU10137"/>
    </source>
</evidence>
<dbReference type="EMBL" id="CP045268">
    <property type="protein sequence ID" value="QJX74713.1"/>
    <property type="molecule type" value="Genomic_DNA"/>
</dbReference>
<dbReference type="Pfam" id="PF02796">
    <property type="entry name" value="HTH_7"/>
    <property type="match status" value="1"/>
</dbReference>
<dbReference type="InterPro" id="IPR050639">
    <property type="entry name" value="SSR_resolvase"/>
</dbReference>
<reference evidence="8 9" key="1">
    <citation type="submission" date="2019-10" db="EMBL/GenBank/DDBJ databases">
        <title>Complete genome sequences for adaption low water activity.</title>
        <authorList>
            <person name="Zhao L."/>
            <person name="Zhong J."/>
        </authorList>
    </citation>
    <scope>NUCLEOTIDE SEQUENCE [LARGE SCALE GENOMIC DNA]</scope>
    <source>
        <strain evidence="8 9">FDU301</strain>
        <plasmid evidence="9">pfdu301f</plasmid>
    </source>
</reference>
<evidence type="ECO:0000256" key="4">
    <source>
        <dbReference type="ARBA" id="ARBA00023172"/>
    </source>
</evidence>
<dbReference type="GO" id="GO:0015074">
    <property type="term" value="P:DNA integration"/>
    <property type="evidence" value="ECO:0007669"/>
    <property type="project" value="UniProtKB-KW"/>
</dbReference>
<dbReference type="CDD" id="cd03768">
    <property type="entry name" value="SR_ResInv"/>
    <property type="match status" value="1"/>
</dbReference>
<keyword evidence="3" id="KW-0238">DNA-binding</keyword>
<dbReference type="AlphaFoldDB" id="A0A6M6DJA3"/>
<dbReference type="Proteomes" id="UP000501076">
    <property type="component" value="Plasmid pFDU301F"/>
</dbReference>
<gene>
    <name evidence="8" type="ORF">FDZ14_00410</name>
</gene>
<dbReference type="InterPro" id="IPR006119">
    <property type="entry name" value="Resolv_N"/>
</dbReference>
<dbReference type="Pfam" id="PF00239">
    <property type="entry name" value="Resolvase"/>
    <property type="match status" value="1"/>
</dbReference>
<protein>
    <submittedName>
        <fullName evidence="8">Helix-turn-helix domain-containing protein</fullName>
    </submittedName>
</protein>
<accession>A0A6M6DJA3</accession>
<dbReference type="GO" id="GO:0003677">
    <property type="term" value="F:DNA binding"/>
    <property type="evidence" value="ECO:0007669"/>
    <property type="project" value="UniProtKB-KW"/>
</dbReference>
<feature type="domain" description="Resolvase/invertase-type recombinase catalytic" evidence="7">
    <location>
        <begin position="1"/>
        <end position="137"/>
    </location>
</feature>
<dbReference type="PANTHER" id="PTHR30461:SF26">
    <property type="entry name" value="RESOLVASE HOMOLOG YNEB"/>
    <property type="match status" value="1"/>
</dbReference>
<dbReference type="GO" id="GO:0000150">
    <property type="term" value="F:DNA strand exchange activity"/>
    <property type="evidence" value="ECO:0007669"/>
    <property type="project" value="InterPro"/>
</dbReference>
<keyword evidence="2" id="KW-0229">DNA integration</keyword>
<dbReference type="PROSITE" id="PS00397">
    <property type="entry name" value="RECOMBINASES_1"/>
    <property type="match status" value="1"/>
</dbReference>
<comment type="similarity">
    <text evidence="1">Belongs to the site-specific recombinase resolvase family.</text>
</comment>
<dbReference type="Gene3D" id="1.10.10.60">
    <property type="entry name" value="Homeodomain-like"/>
    <property type="match status" value="1"/>
</dbReference>
<dbReference type="PANTHER" id="PTHR30461">
    <property type="entry name" value="DNA-INVERTASE FROM LAMBDOID PROPHAGE"/>
    <property type="match status" value="1"/>
</dbReference>
<dbReference type="InterPro" id="IPR036162">
    <property type="entry name" value="Resolvase-like_N_sf"/>
</dbReference>
<feature type="active site" description="O-(5'-phospho-DNA)-serine intermediate" evidence="5 6">
    <location>
        <position position="9"/>
    </location>
</feature>
<organism evidence="8 9">
    <name type="scientific">Priestia megaterium</name>
    <name type="common">Bacillus megaterium</name>
    <dbReference type="NCBI Taxonomy" id="1404"/>
    <lineage>
        <taxon>Bacteria</taxon>
        <taxon>Bacillati</taxon>
        <taxon>Bacillota</taxon>
        <taxon>Bacilli</taxon>
        <taxon>Bacillales</taxon>
        <taxon>Bacillaceae</taxon>
        <taxon>Priestia</taxon>
    </lineage>
</organism>
<evidence type="ECO:0000256" key="1">
    <source>
        <dbReference type="ARBA" id="ARBA00009913"/>
    </source>
</evidence>
<dbReference type="InterPro" id="IPR006120">
    <property type="entry name" value="Resolvase_HTH_dom"/>
</dbReference>
<geneLocation type="plasmid" evidence="9">
    <name>pfdu301f</name>
</geneLocation>
<dbReference type="PROSITE" id="PS51736">
    <property type="entry name" value="RECOMBINASES_3"/>
    <property type="match status" value="1"/>
</dbReference>